<gene>
    <name evidence="3 4 5 6 7" type="primary">LOC136087520</name>
</gene>
<protein>
    <submittedName>
        <fullName evidence="3 4">Uncharacterized protein LOC136087520</fullName>
    </submittedName>
</protein>
<evidence type="ECO:0000313" key="6">
    <source>
        <dbReference type="RefSeq" id="XP_065666531.1"/>
    </source>
</evidence>
<dbReference type="InterPro" id="IPR032071">
    <property type="entry name" value="DUF4806"/>
</dbReference>
<evidence type="ECO:0000313" key="4">
    <source>
        <dbReference type="RefSeq" id="XP_065666529.1"/>
    </source>
</evidence>
<dbReference type="RefSeq" id="XP_065666528.1">
    <property type="nucleotide sequence ID" value="XM_065810456.1"/>
</dbReference>
<dbReference type="RefSeq" id="XP_065666530.1">
    <property type="nucleotide sequence ID" value="XM_065810458.1"/>
</dbReference>
<name>A0ABM4CX64_HYDVU</name>
<accession>A0ABM4CX64</accession>
<dbReference type="PANTHER" id="PTHR34153">
    <property type="entry name" value="SI:CH211-262H13.3-RELATED-RELATED"/>
    <property type="match status" value="1"/>
</dbReference>
<organism evidence="2 3">
    <name type="scientific">Hydra vulgaris</name>
    <name type="common">Hydra</name>
    <name type="synonym">Hydra attenuata</name>
    <dbReference type="NCBI Taxonomy" id="6087"/>
    <lineage>
        <taxon>Eukaryota</taxon>
        <taxon>Metazoa</taxon>
        <taxon>Cnidaria</taxon>
        <taxon>Hydrozoa</taxon>
        <taxon>Hydroidolina</taxon>
        <taxon>Anthoathecata</taxon>
        <taxon>Aplanulata</taxon>
        <taxon>Hydridae</taxon>
        <taxon>Hydra</taxon>
    </lineage>
</organism>
<dbReference type="RefSeq" id="XP_065666531.1">
    <property type="nucleotide sequence ID" value="XM_065810459.1"/>
</dbReference>
<dbReference type="Pfam" id="PF16064">
    <property type="entry name" value="DUF4806"/>
    <property type="match status" value="1"/>
</dbReference>
<evidence type="ECO:0000259" key="1">
    <source>
        <dbReference type="Pfam" id="PF16064"/>
    </source>
</evidence>
<reference evidence="3 4" key="1">
    <citation type="submission" date="2025-05" db="UniProtKB">
        <authorList>
            <consortium name="RefSeq"/>
        </authorList>
    </citation>
    <scope>IDENTIFICATION</scope>
</reference>
<proteinExistence type="predicted"/>
<keyword evidence="2" id="KW-1185">Reference proteome</keyword>
<evidence type="ECO:0000313" key="3">
    <source>
        <dbReference type="RefSeq" id="XP_065666528.1"/>
    </source>
</evidence>
<evidence type="ECO:0000313" key="7">
    <source>
        <dbReference type="RefSeq" id="XP_065666532.1"/>
    </source>
</evidence>
<dbReference type="PANTHER" id="PTHR34153:SF2">
    <property type="entry name" value="SI:CH211-262H13.3-RELATED"/>
    <property type="match status" value="1"/>
</dbReference>
<dbReference type="RefSeq" id="XP_065666532.1">
    <property type="nucleotide sequence ID" value="XM_065810460.1"/>
</dbReference>
<dbReference type="Proteomes" id="UP001652625">
    <property type="component" value="Chromosome 11"/>
</dbReference>
<dbReference type="RefSeq" id="XP_065666529.1">
    <property type="nucleotide sequence ID" value="XM_065810457.1"/>
</dbReference>
<evidence type="ECO:0000313" key="5">
    <source>
        <dbReference type="RefSeq" id="XP_065666530.1"/>
    </source>
</evidence>
<evidence type="ECO:0000313" key="2">
    <source>
        <dbReference type="Proteomes" id="UP001652625"/>
    </source>
</evidence>
<feature type="domain" description="DUF4806" evidence="1">
    <location>
        <begin position="119"/>
        <end position="199"/>
    </location>
</feature>
<sequence>MNSSVNSVIAAPNLKQRQLNISYEENEEDFTIYSCPVVLPETSKSNNQLQQNFNLYSPCMTNSSPSSTTNAISGILPKDLQVILTRLASIETKQAMHSQILNAILNSVTQHKSLETLLEGISFPLDCIQALTDFDEKLKENITFKLLVNHLGQIGGTNISSTTRRLLRTLFSKGLSLQLNFAGRSGKIGIEHENNFSHCHN</sequence>
<dbReference type="GeneID" id="136087520"/>